<proteinExistence type="predicted"/>
<dbReference type="Proteomes" id="UP000542674">
    <property type="component" value="Unassembled WGS sequence"/>
</dbReference>
<dbReference type="EMBL" id="JACHJS010000001">
    <property type="protein sequence ID" value="MBB4963465.1"/>
    <property type="molecule type" value="Genomic_DNA"/>
</dbReference>
<name>A0A7W7T1B2_9PSEU</name>
<evidence type="ECO:0000313" key="2">
    <source>
        <dbReference type="EMBL" id="MBB4963465.1"/>
    </source>
</evidence>
<evidence type="ECO:0008006" key="4">
    <source>
        <dbReference type="Google" id="ProtNLM"/>
    </source>
</evidence>
<evidence type="ECO:0000256" key="1">
    <source>
        <dbReference type="SAM" id="MobiDB-lite"/>
    </source>
</evidence>
<gene>
    <name evidence="2" type="ORF">F4559_000824</name>
</gene>
<dbReference type="Pfam" id="PF14430">
    <property type="entry name" value="Imm1"/>
    <property type="match status" value="1"/>
</dbReference>
<protein>
    <recommendedName>
        <fullName evidence="4">Immunity protein Imm1</fullName>
    </recommendedName>
</protein>
<reference evidence="2 3" key="1">
    <citation type="submission" date="2020-08" db="EMBL/GenBank/DDBJ databases">
        <title>Sequencing the genomes of 1000 actinobacteria strains.</title>
        <authorList>
            <person name="Klenk H.-P."/>
        </authorList>
    </citation>
    <scope>NUCLEOTIDE SEQUENCE [LARGE SCALE GENOMIC DNA]</scope>
    <source>
        <strain evidence="2 3">DSM 45084</strain>
    </source>
</reference>
<sequence length="157" mass="17699">MTVTVRTEADLTRVLHDITTNPQPHPTVVYLRERPTIGRRNLPDHQLEFDIDVDYRIAAIHAAGVPDFVPHDARAQDDTETTQDMHGWVSRADASPDVGRTPTDGKGKPLYIDFGTRTEFPRNAMISLEQLRTALLELMTTALHPTCVDWQDSEITL</sequence>
<accession>A0A7W7T1B2</accession>
<dbReference type="RefSeq" id="WP_184666237.1">
    <property type="nucleotide sequence ID" value="NZ_BAABAI010000036.1"/>
</dbReference>
<comment type="caution">
    <text evidence="2">The sequence shown here is derived from an EMBL/GenBank/DDBJ whole genome shotgun (WGS) entry which is preliminary data.</text>
</comment>
<evidence type="ECO:0000313" key="3">
    <source>
        <dbReference type="Proteomes" id="UP000542674"/>
    </source>
</evidence>
<organism evidence="2 3">
    <name type="scientific">Saccharothrix violaceirubra</name>
    <dbReference type="NCBI Taxonomy" id="413306"/>
    <lineage>
        <taxon>Bacteria</taxon>
        <taxon>Bacillati</taxon>
        <taxon>Actinomycetota</taxon>
        <taxon>Actinomycetes</taxon>
        <taxon>Pseudonocardiales</taxon>
        <taxon>Pseudonocardiaceae</taxon>
        <taxon>Saccharothrix</taxon>
    </lineage>
</organism>
<dbReference type="AlphaFoldDB" id="A0A7W7T1B2"/>
<dbReference type="InterPro" id="IPR025680">
    <property type="entry name" value="DddI"/>
</dbReference>
<feature type="region of interest" description="Disordered" evidence="1">
    <location>
        <begin position="77"/>
        <end position="109"/>
    </location>
</feature>
<keyword evidence="3" id="KW-1185">Reference proteome</keyword>